<feature type="compositionally biased region" description="Acidic residues" evidence="2">
    <location>
        <begin position="238"/>
        <end position="251"/>
    </location>
</feature>
<feature type="region of interest" description="Disordered" evidence="2">
    <location>
        <begin position="17"/>
        <end position="55"/>
    </location>
</feature>
<dbReference type="InterPro" id="IPR025602">
    <property type="entry name" value="BCP1_family"/>
</dbReference>
<accession>A3FK17</accession>
<protein>
    <submittedName>
        <fullName evidence="3">Bcp1</fullName>
    </submittedName>
</protein>
<comment type="similarity">
    <text evidence="1">Belongs to the BCP1 family.</text>
</comment>
<dbReference type="PANTHER" id="PTHR13261">
    <property type="entry name" value="BRCA2 AND CDKN1A INTERACTING PROTEIN"/>
    <property type="match status" value="1"/>
</dbReference>
<dbReference type="VEuPathDB" id="FungiDB:UMAG_03018"/>
<feature type="region of interest" description="Disordered" evidence="2">
    <location>
        <begin position="238"/>
        <end position="287"/>
    </location>
</feature>
<organism evidence="3">
    <name type="scientific">Mycosarcoma maydis</name>
    <name type="common">Corn smut fungus</name>
    <name type="synonym">Ustilago maydis</name>
    <dbReference type="NCBI Taxonomy" id="5270"/>
    <lineage>
        <taxon>Eukaryota</taxon>
        <taxon>Fungi</taxon>
        <taxon>Dikarya</taxon>
        <taxon>Basidiomycota</taxon>
        <taxon>Ustilaginomycotina</taxon>
        <taxon>Ustilaginomycetes</taxon>
        <taxon>Ustilaginales</taxon>
        <taxon>Ustilaginaceae</taxon>
        <taxon>Mycosarcoma</taxon>
    </lineage>
</organism>
<evidence type="ECO:0000256" key="1">
    <source>
        <dbReference type="ARBA" id="ARBA00006781"/>
    </source>
</evidence>
<dbReference type="Pfam" id="PF13862">
    <property type="entry name" value="BCCIP"/>
    <property type="match status" value="1"/>
</dbReference>
<feature type="compositionally biased region" description="Basic and acidic residues" evidence="2">
    <location>
        <begin position="31"/>
        <end position="41"/>
    </location>
</feature>
<evidence type="ECO:0000256" key="2">
    <source>
        <dbReference type="SAM" id="MobiDB-lite"/>
    </source>
</evidence>
<dbReference type="EMBL" id="EF382649">
    <property type="protein sequence ID" value="ABN48538.1"/>
    <property type="molecule type" value="Genomic_DNA"/>
</dbReference>
<dbReference type="PANTHER" id="PTHR13261:SF0">
    <property type="entry name" value="BRCA2 AND CDKN1A-INTERACTING PROTEIN"/>
    <property type="match status" value="1"/>
</dbReference>
<dbReference type="AlphaFoldDB" id="A3FK17"/>
<name>A3FK17_MYCMD</name>
<gene>
    <name evidence="3" type="primary">BCP1</name>
</gene>
<proteinExistence type="inferred from homology"/>
<evidence type="ECO:0000313" key="3">
    <source>
        <dbReference type="EMBL" id="ABN48538.1"/>
    </source>
</evidence>
<sequence>MVKYRVRTQPRSPICIVHRGWSKSHNTDMPTDTKRKAHDQEPTADSSDYDSDGSEEPDFINVDFDFRAPEEIDFQALKRLLQQLFYTHNTKLDLSSLADHVVKTSTTQGVGTTIKIVDDEDQDPYAFVSAITLSSEKKEGSEAANSLSKYLLEVTSKPSSKSVHDVIKSAASSTSTNAPVIAVLHERMVNMPPQVAPPLYKMLLEEVQASLVSTSATRPSHYLFFSRVFSADAFSDDEAMDEDDDDDDDEPSGLAGARKRKAKLARREAKKAGAKKDAPKSRTISDGMALAGSSDEELGLFHPEDIAISKFASNSLTYRFPPPPDASDSFEAPLFGRIALVPADKMDALLQQIETDLSMPAPQ</sequence>
<reference evidence="3" key="1">
    <citation type="journal article" date="2007" name="DNA Repair">
        <title>Ortholog of BRCA2-interacting protein BCCIP controls morphogenetic responses during DNA replication stress in Ustilago maydis.</title>
        <authorList>
            <person name="Mao N."/>
            <person name="Zhou Q."/>
            <person name="Kojic M."/>
            <person name="Perez-Martin J."/>
            <person name="Holloman W.K."/>
        </authorList>
    </citation>
    <scope>NUCLEOTIDE SEQUENCE</scope>
</reference>
<feature type="compositionally biased region" description="Basic and acidic residues" evidence="2">
    <location>
        <begin position="265"/>
        <end position="280"/>
    </location>
</feature>